<keyword evidence="9" id="KW-1185">Reference proteome</keyword>
<evidence type="ECO:0000256" key="5">
    <source>
        <dbReference type="ARBA" id="ARBA00022989"/>
    </source>
</evidence>
<keyword evidence="5" id="KW-1133">Transmembrane helix</keyword>
<dbReference type="InterPro" id="IPR022764">
    <property type="entry name" value="Peptidase_S54_rhomboid_dom"/>
</dbReference>
<comment type="caution">
    <text evidence="8">The sequence shown here is derived from an EMBL/GenBank/DDBJ whole genome shotgun (WGS) entry which is preliminary data.</text>
</comment>
<accession>A0ABR1JVB8</accession>
<evidence type="ECO:0000256" key="3">
    <source>
        <dbReference type="ARBA" id="ARBA00022692"/>
    </source>
</evidence>
<dbReference type="EMBL" id="JBANRG010000005">
    <property type="protein sequence ID" value="KAK7466351.1"/>
    <property type="molecule type" value="Genomic_DNA"/>
</dbReference>
<dbReference type="InterPro" id="IPR035952">
    <property type="entry name" value="Rhomboid-like_sf"/>
</dbReference>
<evidence type="ECO:0000313" key="9">
    <source>
        <dbReference type="Proteomes" id="UP001498398"/>
    </source>
</evidence>
<dbReference type="Proteomes" id="UP001498398">
    <property type="component" value="Unassembled WGS sequence"/>
</dbReference>
<dbReference type="PANTHER" id="PTHR43731:SF14">
    <property type="entry name" value="PRESENILIN-ASSOCIATED RHOMBOID-LIKE PROTEIN, MITOCHONDRIAL"/>
    <property type="match status" value="1"/>
</dbReference>
<feature type="domain" description="Peptidase S54 rhomboid" evidence="7">
    <location>
        <begin position="335"/>
        <end position="414"/>
    </location>
</feature>
<dbReference type="Pfam" id="PF01694">
    <property type="entry name" value="Rhomboid"/>
    <property type="match status" value="1"/>
</dbReference>
<dbReference type="PANTHER" id="PTHR43731">
    <property type="entry name" value="RHOMBOID PROTEASE"/>
    <property type="match status" value="1"/>
</dbReference>
<reference evidence="8 9" key="1">
    <citation type="submission" date="2024-01" db="EMBL/GenBank/DDBJ databases">
        <title>A draft genome for the cacao thread blight pathogen Marasmiellus scandens.</title>
        <authorList>
            <person name="Baruah I.K."/>
            <person name="Leung J."/>
            <person name="Bukari Y."/>
            <person name="Amoako-Attah I."/>
            <person name="Meinhardt L.W."/>
            <person name="Bailey B.A."/>
            <person name="Cohen S.P."/>
        </authorList>
    </citation>
    <scope>NUCLEOTIDE SEQUENCE [LARGE SCALE GENOMIC DNA]</scope>
    <source>
        <strain evidence="8 9">GH-19</strain>
    </source>
</reference>
<sequence length="436" mass="48227">MLRASPRLWSLGCRQVPQLKCARPFSTRPFLRYPRSAGLNESVSGATNTVFEESGPSFASKLGRPSVRKQVLFFLFGSSTAFLYAAWRTELETSLVLDRLSSQARIWSTQTISNRDLIKFQQVELITKLRNQYAYLTAEVPKALRGWTSLVYLSVFQPYADASEGRRLCWKVCLLNAGIWVMWKFRRLQPAMARNFAHNPLSGLSFTLLSSMFSHQGLFHLALNCLALESFGSAAYTYLQKSQNNNHPEQLESTSVYHFMAFYLSAGMFAGLFSHIISVKFKYPRLIANLSSPANLPKVTDTWASAVASASSVAKTSPKGTYLWRSAPSTATKVSSELPSSLGASGAIYACVTMTALAFPSAQISLVVPPSYPIDIQTGVAGLLLIDVVGALRGWRVIDHWAHLGGAAFGAAYWAFGPEMWTRLKRQPKQEESLSS</sequence>
<dbReference type="Gene3D" id="1.20.1540.10">
    <property type="entry name" value="Rhomboid-like"/>
    <property type="match status" value="1"/>
</dbReference>
<evidence type="ECO:0000313" key="8">
    <source>
        <dbReference type="EMBL" id="KAK7466351.1"/>
    </source>
</evidence>
<keyword evidence="3" id="KW-0812">Transmembrane</keyword>
<evidence type="ECO:0000256" key="6">
    <source>
        <dbReference type="ARBA" id="ARBA00023136"/>
    </source>
</evidence>
<keyword evidence="6" id="KW-0472">Membrane</keyword>
<gene>
    <name evidence="8" type="ORF">VKT23_005079</name>
</gene>
<comment type="subcellular location">
    <subcellularLocation>
        <location evidence="1">Membrane</location>
        <topology evidence="1">Multi-pass membrane protein</topology>
    </subcellularLocation>
</comment>
<dbReference type="InterPro" id="IPR050925">
    <property type="entry name" value="Rhomboid_protease_S54"/>
</dbReference>
<keyword evidence="4" id="KW-0378">Hydrolase</keyword>
<name>A0ABR1JVB8_9AGAR</name>
<organism evidence="8 9">
    <name type="scientific">Marasmiellus scandens</name>
    <dbReference type="NCBI Taxonomy" id="2682957"/>
    <lineage>
        <taxon>Eukaryota</taxon>
        <taxon>Fungi</taxon>
        <taxon>Dikarya</taxon>
        <taxon>Basidiomycota</taxon>
        <taxon>Agaricomycotina</taxon>
        <taxon>Agaricomycetes</taxon>
        <taxon>Agaricomycetidae</taxon>
        <taxon>Agaricales</taxon>
        <taxon>Marasmiineae</taxon>
        <taxon>Omphalotaceae</taxon>
        <taxon>Marasmiellus</taxon>
    </lineage>
</organism>
<evidence type="ECO:0000259" key="7">
    <source>
        <dbReference type="Pfam" id="PF01694"/>
    </source>
</evidence>
<comment type="similarity">
    <text evidence="2">Belongs to the peptidase S54 family.</text>
</comment>
<evidence type="ECO:0000256" key="1">
    <source>
        <dbReference type="ARBA" id="ARBA00004141"/>
    </source>
</evidence>
<protein>
    <recommendedName>
        <fullName evidence="7">Peptidase S54 rhomboid domain-containing protein</fullName>
    </recommendedName>
</protein>
<proteinExistence type="inferred from homology"/>
<dbReference type="SUPFAM" id="SSF144091">
    <property type="entry name" value="Rhomboid-like"/>
    <property type="match status" value="1"/>
</dbReference>
<evidence type="ECO:0000256" key="2">
    <source>
        <dbReference type="ARBA" id="ARBA00009045"/>
    </source>
</evidence>
<evidence type="ECO:0000256" key="4">
    <source>
        <dbReference type="ARBA" id="ARBA00022801"/>
    </source>
</evidence>